<proteinExistence type="inferred from homology"/>
<dbReference type="GO" id="GO:0042147">
    <property type="term" value="P:retrograde transport, endosome to Golgi"/>
    <property type="evidence" value="ECO:0007669"/>
    <property type="project" value="UniProtKB-ARBA"/>
</dbReference>
<gene>
    <name evidence="5" type="ORF">DAKH74_033100</name>
</gene>
<evidence type="ECO:0000313" key="6">
    <source>
        <dbReference type="Proteomes" id="UP001377567"/>
    </source>
</evidence>
<feature type="compositionally biased region" description="Polar residues" evidence="4">
    <location>
        <begin position="235"/>
        <end position="253"/>
    </location>
</feature>
<dbReference type="AlphaFoldDB" id="A0AAV5RYM1"/>
<evidence type="ECO:0000256" key="1">
    <source>
        <dbReference type="ARBA" id="ARBA00009100"/>
    </source>
</evidence>
<comment type="caution">
    <text evidence="5">The sequence shown here is derived from an EMBL/GenBank/DDBJ whole genome shotgun (WGS) entry which is preliminary data.</text>
</comment>
<dbReference type="GO" id="GO:0006886">
    <property type="term" value="P:intracellular protein transport"/>
    <property type="evidence" value="ECO:0007669"/>
    <property type="project" value="InterPro"/>
</dbReference>
<keyword evidence="6" id="KW-1185">Reference proteome</keyword>
<sequence length="393" mass="43690">MSLFFKSPIDIEILLDGEDSRKHVDVPAPTGSVNSPKKESLPLVEDGESLKGIVTLRVREGKKIEHLGVKISVVGSIDMQKLGGVSSSSNSKSSGASSNASNYSVSDSKKRQVDQFLYLSYDLCPSGELQHSQSFPFAFKDLAKMYESYRGKNVDVSYFIKVTVTRKSTDISKIKKFWVYLYNDISKITNNVSTTKTGTRTVTDETNGNSDSQASPSDHANSKSTNKDSAKDVQNDNGSKSAPENASNAESVVNTPAAKPVKLDIGIENCLHIEFEYVKSQYTLKDVIVGRIYFLLTRLRVKHMELSLITRESSGVKLNSVIIDTTSIRFEIMDGSPVKGETIPIRLFLGGYDLIPNMSCNYFTVKNYLSLVIVDEDGRRYFKQSEIELYRTR</sequence>
<dbReference type="GO" id="GO:0005829">
    <property type="term" value="C:cytosol"/>
    <property type="evidence" value="ECO:0007669"/>
    <property type="project" value="GOC"/>
</dbReference>
<protein>
    <submittedName>
        <fullName evidence="5">Retromer subunit</fullName>
    </submittedName>
</protein>
<comment type="similarity">
    <text evidence="1">Belongs to the VPS26 family.</text>
</comment>
<reference evidence="5 6" key="1">
    <citation type="journal article" date="2023" name="Elife">
        <title>Identification of key yeast species and microbe-microbe interactions impacting larval growth of Drosophila in the wild.</title>
        <authorList>
            <person name="Mure A."/>
            <person name="Sugiura Y."/>
            <person name="Maeda R."/>
            <person name="Honda K."/>
            <person name="Sakurai N."/>
            <person name="Takahashi Y."/>
            <person name="Watada M."/>
            <person name="Katoh T."/>
            <person name="Gotoh A."/>
            <person name="Gotoh Y."/>
            <person name="Taniguchi I."/>
            <person name="Nakamura K."/>
            <person name="Hayashi T."/>
            <person name="Katayama T."/>
            <person name="Uemura T."/>
            <person name="Hattori Y."/>
        </authorList>
    </citation>
    <scope>NUCLEOTIDE SEQUENCE [LARGE SCALE GENOMIC DNA]</scope>
    <source>
        <strain evidence="5 6">KH-74</strain>
    </source>
</reference>
<dbReference type="Pfam" id="PF03643">
    <property type="entry name" value="Vps26"/>
    <property type="match status" value="1"/>
</dbReference>
<evidence type="ECO:0000256" key="2">
    <source>
        <dbReference type="ARBA" id="ARBA00022448"/>
    </source>
</evidence>
<dbReference type="InterPro" id="IPR014752">
    <property type="entry name" value="Arrestin-like_C"/>
</dbReference>
<dbReference type="GO" id="GO:0030904">
    <property type="term" value="C:retromer complex"/>
    <property type="evidence" value="ECO:0007669"/>
    <property type="project" value="UniProtKB-ARBA"/>
</dbReference>
<dbReference type="Proteomes" id="UP001377567">
    <property type="component" value="Unassembled WGS sequence"/>
</dbReference>
<keyword evidence="3" id="KW-0653">Protein transport</keyword>
<dbReference type="Gene3D" id="2.60.40.640">
    <property type="match status" value="2"/>
</dbReference>
<dbReference type="FunFam" id="2.60.40.640:FF:000015">
    <property type="entry name" value="Vacuolar protein sorting-associated protein 26"/>
    <property type="match status" value="1"/>
</dbReference>
<dbReference type="PANTHER" id="PTHR12233">
    <property type="entry name" value="VACUOLAR PROTEIN SORTING 26 RELATED"/>
    <property type="match status" value="1"/>
</dbReference>
<accession>A0AAV5RYM1</accession>
<feature type="compositionally biased region" description="Low complexity" evidence="4">
    <location>
        <begin position="197"/>
        <end position="206"/>
    </location>
</feature>
<evidence type="ECO:0000313" key="5">
    <source>
        <dbReference type="EMBL" id="GMM56694.1"/>
    </source>
</evidence>
<feature type="compositionally biased region" description="Basic and acidic residues" evidence="4">
    <location>
        <begin position="225"/>
        <end position="234"/>
    </location>
</feature>
<feature type="region of interest" description="Disordered" evidence="4">
    <location>
        <begin position="197"/>
        <end position="253"/>
    </location>
</feature>
<feature type="region of interest" description="Disordered" evidence="4">
    <location>
        <begin position="85"/>
        <end position="104"/>
    </location>
</feature>
<organism evidence="5 6">
    <name type="scientific">Maudiozyma humilis</name>
    <name type="common">Sour dough yeast</name>
    <name type="synonym">Kazachstania humilis</name>
    <dbReference type="NCBI Taxonomy" id="51915"/>
    <lineage>
        <taxon>Eukaryota</taxon>
        <taxon>Fungi</taxon>
        <taxon>Dikarya</taxon>
        <taxon>Ascomycota</taxon>
        <taxon>Saccharomycotina</taxon>
        <taxon>Saccharomycetes</taxon>
        <taxon>Saccharomycetales</taxon>
        <taxon>Saccharomycetaceae</taxon>
        <taxon>Maudiozyma</taxon>
    </lineage>
</organism>
<name>A0AAV5RYM1_MAUHU</name>
<dbReference type="FunFam" id="2.60.40.640:FF:000035">
    <property type="entry name" value="Carboxypeptidase Y-deficient"/>
    <property type="match status" value="1"/>
</dbReference>
<feature type="compositionally biased region" description="Polar residues" evidence="4">
    <location>
        <begin position="207"/>
        <end position="224"/>
    </location>
</feature>
<evidence type="ECO:0000256" key="4">
    <source>
        <dbReference type="SAM" id="MobiDB-lite"/>
    </source>
</evidence>
<dbReference type="EMBL" id="BTGD01000010">
    <property type="protein sequence ID" value="GMM56694.1"/>
    <property type="molecule type" value="Genomic_DNA"/>
</dbReference>
<dbReference type="InterPro" id="IPR028934">
    <property type="entry name" value="Vps26-related"/>
</dbReference>
<keyword evidence="2" id="KW-0813">Transport</keyword>
<evidence type="ECO:0000256" key="3">
    <source>
        <dbReference type="ARBA" id="ARBA00022927"/>
    </source>
</evidence>